<sequence length="246" mass="27883">MQRATLDACALYSSTARDLLLYFATVKMYKPFWNAEIHKEWIGSLASTRKELNRADLERMSVAMNTDFPDAMISGLSRLIKGLTLPDMQDRHVLATAIVSESDVVVTWNVKDFPKTYLKRFGITAITPDEFLLRMIGGRAGKFEMFVDELVSLSDPPVTPAELLQRMEKCHLKKTAGKLLQMMKEKAIDIGHYLKEITDDPEKGKALVAKRAQELLYPCEPTVRQFWTFETVSEKVNHQQPAVNAG</sequence>
<gene>
    <name evidence="1" type="ORF">LZZ85_16790</name>
</gene>
<protein>
    <submittedName>
        <fullName evidence="1">PIN domain-containing protein</fullName>
    </submittedName>
</protein>
<keyword evidence="2" id="KW-1185">Reference proteome</keyword>
<evidence type="ECO:0000313" key="2">
    <source>
        <dbReference type="Proteomes" id="UP001165367"/>
    </source>
</evidence>
<dbReference type="RefSeq" id="WP_237874494.1">
    <property type="nucleotide sequence ID" value="NZ_JAKLTR010000011.1"/>
</dbReference>
<accession>A0ABS9KUH2</accession>
<dbReference type="Proteomes" id="UP001165367">
    <property type="component" value="Unassembled WGS sequence"/>
</dbReference>
<reference evidence="1" key="1">
    <citation type="submission" date="2022-01" db="EMBL/GenBank/DDBJ databases">
        <authorList>
            <person name="Jo J.-H."/>
            <person name="Im W.-T."/>
        </authorList>
    </citation>
    <scope>NUCLEOTIDE SEQUENCE</scope>
    <source>
        <strain evidence="1">NA20</strain>
    </source>
</reference>
<dbReference type="EMBL" id="JAKLTR010000011">
    <property type="protein sequence ID" value="MCG2615956.1"/>
    <property type="molecule type" value="Genomic_DNA"/>
</dbReference>
<comment type="caution">
    <text evidence="1">The sequence shown here is derived from an EMBL/GenBank/DDBJ whole genome shotgun (WGS) entry which is preliminary data.</text>
</comment>
<proteinExistence type="predicted"/>
<evidence type="ECO:0000313" key="1">
    <source>
        <dbReference type="EMBL" id="MCG2615956.1"/>
    </source>
</evidence>
<name>A0ABS9KUH2_9BACT</name>
<organism evidence="1 2">
    <name type="scientific">Terrimonas ginsenosidimutans</name>
    <dbReference type="NCBI Taxonomy" id="2908004"/>
    <lineage>
        <taxon>Bacteria</taxon>
        <taxon>Pseudomonadati</taxon>
        <taxon>Bacteroidota</taxon>
        <taxon>Chitinophagia</taxon>
        <taxon>Chitinophagales</taxon>
        <taxon>Chitinophagaceae</taxon>
        <taxon>Terrimonas</taxon>
    </lineage>
</organism>